<dbReference type="CDD" id="cd06259">
    <property type="entry name" value="YdcF-like"/>
    <property type="match status" value="1"/>
</dbReference>
<gene>
    <name evidence="3" type="ORF">FHS79_001855</name>
</gene>
<dbReference type="AlphaFoldDB" id="A0A841L5Z9"/>
<evidence type="ECO:0000256" key="1">
    <source>
        <dbReference type="SAM" id="Phobius"/>
    </source>
</evidence>
<protein>
    <submittedName>
        <fullName evidence="3">Uncharacterized SAM-binding protein YcdF (DUF218 family)</fullName>
    </submittedName>
</protein>
<keyword evidence="1" id="KW-1133">Transmembrane helix</keyword>
<proteinExistence type="predicted"/>
<dbReference type="Proteomes" id="UP000538147">
    <property type="component" value="Unassembled WGS sequence"/>
</dbReference>
<organism evidence="3 4">
    <name type="scientific">Polymorphobacter multimanifer</name>
    <dbReference type="NCBI Taxonomy" id="1070431"/>
    <lineage>
        <taxon>Bacteria</taxon>
        <taxon>Pseudomonadati</taxon>
        <taxon>Pseudomonadota</taxon>
        <taxon>Alphaproteobacteria</taxon>
        <taxon>Sphingomonadales</taxon>
        <taxon>Sphingosinicellaceae</taxon>
        <taxon>Polymorphobacter</taxon>
    </lineage>
</organism>
<feature type="domain" description="DUF218" evidence="2">
    <location>
        <begin position="51"/>
        <end position="162"/>
    </location>
</feature>
<keyword evidence="1" id="KW-0472">Membrane</keyword>
<keyword evidence="4" id="KW-1185">Reference proteome</keyword>
<reference evidence="3 4" key="1">
    <citation type="submission" date="2020-08" db="EMBL/GenBank/DDBJ databases">
        <title>Genomic Encyclopedia of Type Strains, Phase IV (KMG-IV): sequencing the most valuable type-strain genomes for metagenomic binning, comparative biology and taxonomic classification.</title>
        <authorList>
            <person name="Goeker M."/>
        </authorList>
    </citation>
    <scope>NUCLEOTIDE SEQUENCE [LARGE SCALE GENOMIC DNA]</scope>
    <source>
        <strain evidence="3 4">DSM 102189</strain>
    </source>
</reference>
<accession>A0A841L5Z9</accession>
<evidence type="ECO:0000259" key="2">
    <source>
        <dbReference type="Pfam" id="PF02698"/>
    </source>
</evidence>
<name>A0A841L5Z9_9SPHN</name>
<keyword evidence="1" id="KW-0812">Transmembrane</keyword>
<comment type="caution">
    <text evidence="3">The sequence shown here is derived from an EMBL/GenBank/DDBJ whole genome shotgun (WGS) entry which is preliminary data.</text>
</comment>
<sequence length="193" mass="20366">MVVGKRPRSRSTGLIGALLRLVAIVALAWVAGLLWFSLTLPGAAPLATRTDAVVVLTGGKGRLARGVEVLQAGAAPRMLISGVARSSSMAMIAEAAELPMSAFATTDLGYGAVDTRSNAEETASWVTRREVRSLRLVTSSAHMRRARLELSRAVAADVRVVPDAVPHEVGAPGIPWEYTKFLARWLALNAGLG</sequence>
<evidence type="ECO:0000313" key="3">
    <source>
        <dbReference type="EMBL" id="MBB6227676.1"/>
    </source>
</evidence>
<dbReference type="InterPro" id="IPR003848">
    <property type="entry name" value="DUF218"/>
</dbReference>
<feature type="transmembrane region" description="Helical" evidence="1">
    <location>
        <begin position="12"/>
        <end position="36"/>
    </location>
</feature>
<evidence type="ECO:0000313" key="4">
    <source>
        <dbReference type="Proteomes" id="UP000538147"/>
    </source>
</evidence>
<dbReference type="EMBL" id="JACIIV010000012">
    <property type="protein sequence ID" value="MBB6227676.1"/>
    <property type="molecule type" value="Genomic_DNA"/>
</dbReference>
<dbReference type="Pfam" id="PF02698">
    <property type="entry name" value="DUF218"/>
    <property type="match status" value="1"/>
</dbReference>